<evidence type="ECO:0000313" key="2">
    <source>
        <dbReference type="Proteomes" id="UP000053676"/>
    </source>
</evidence>
<protein>
    <submittedName>
        <fullName evidence="1">Uncharacterized protein</fullName>
    </submittedName>
</protein>
<reference evidence="2" key="1">
    <citation type="journal article" date="2014" name="Nat. Genet.">
        <title>Genome of the human hookworm Necator americanus.</title>
        <authorList>
            <person name="Tang Y.T."/>
            <person name="Gao X."/>
            <person name="Rosa B.A."/>
            <person name="Abubucker S."/>
            <person name="Hallsworth-Pepin K."/>
            <person name="Martin J."/>
            <person name="Tyagi R."/>
            <person name="Heizer E."/>
            <person name="Zhang X."/>
            <person name="Bhonagiri-Palsikar V."/>
            <person name="Minx P."/>
            <person name="Warren W.C."/>
            <person name="Wang Q."/>
            <person name="Zhan B."/>
            <person name="Hotez P.J."/>
            <person name="Sternberg P.W."/>
            <person name="Dougall A."/>
            <person name="Gaze S.T."/>
            <person name="Mulvenna J."/>
            <person name="Sotillo J."/>
            <person name="Ranganathan S."/>
            <person name="Rabelo E.M."/>
            <person name="Wilson R.K."/>
            <person name="Felgner P.L."/>
            <person name="Bethony J."/>
            <person name="Hawdon J.M."/>
            <person name="Gasser R.B."/>
            <person name="Loukas A."/>
            <person name="Mitreva M."/>
        </authorList>
    </citation>
    <scope>NUCLEOTIDE SEQUENCE [LARGE SCALE GENOMIC DNA]</scope>
</reference>
<organism evidence="1 2">
    <name type="scientific">Necator americanus</name>
    <name type="common">Human hookworm</name>
    <dbReference type="NCBI Taxonomy" id="51031"/>
    <lineage>
        <taxon>Eukaryota</taxon>
        <taxon>Metazoa</taxon>
        <taxon>Ecdysozoa</taxon>
        <taxon>Nematoda</taxon>
        <taxon>Chromadorea</taxon>
        <taxon>Rhabditida</taxon>
        <taxon>Rhabditina</taxon>
        <taxon>Rhabditomorpha</taxon>
        <taxon>Strongyloidea</taxon>
        <taxon>Ancylostomatidae</taxon>
        <taxon>Bunostominae</taxon>
        <taxon>Necator</taxon>
    </lineage>
</organism>
<accession>W2U055</accession>
<sequence length="80" mass="9880">MKFVLERMAPLRDNRFQLKTHNVNIPQHWIVQPGLTFEWKWLRSPRLHRRTKIKRSLRLTSLNPRIHITCNNRHMYVQPQ</sequence>
<dbReference type="Proteomes" id="UP000053676">
    <property type="component" value="Unassembled WGS sequence"/>
</dbReference>
<dbReference type="AlphaFoldDB" id="W2U055"/>
<feature type="non-terminal residue" evidence="1">
    <location>
        <position position="80"/>
    </location>
</feature>
<proteinExistence type="predicted"/>
<dbReference type="KEGG" id="nai:NECAME_16180"/>
<name>W2U055_NECAM</name>
<dbReference type="EMBL" id="KI657508">
    <property type="protein sequence ID" value="ETN86716.1"/>
    <property type="molecule type" value="Genomic_DNA"/>
</dbReference>
<evidence type="ECO:0000313" key="1">
    <source>
        <dbReference type="EMBL" id="ETN86716.1"/>
    </source>
</evidence>
<gene>
    <name evidence="1" type="ORF">NECAME_16180</name>
</gene>
<keyword evidence="2" id="KW-1185">Reference proteome</keyword>